<reference evidence="4 5" key="1">
    <citation type="submission" date="2019-04" db="EMBL/GenBank/DDBJ databases">
        <authorList>
            <consortium name="Wellcome Sanger Institute Data Sharing"/>
        </authorList>
    </citation>
    <scope>NUCLEOTIDE SEQUENCE [LARGE SCALE GENOMIC DNA]</scope>
</reference>
<keyword evidence="1" id="KW-1015">Disulfide bond</keyword>
<dbReference type="InterPro" id="IPR035976">
    <property type="entry name" value="Sushi/SCR/CCP_sf"/>
</dbReference>
<protein>
    <recommendedName>
        <fullName evidence="3">Sushi domain-containing protein</fullName>
    </recommendedName>
</protein>
<proteinExistence type="predicted"/>
<keyword evidence="5" id="KW-1185">Reference proteome</keyword>
<dbReference type="InterPro" id="IPR000436">
    <property type="entry name" value="Sushi_SCR_CCP_dom"/>
</dbReference>
<name>A0A8C9SJY5_SCLFO</name>
<evidence type="ECO:0000259" key="3">
    <source>
        <dbReference type="PROSITE" id="PS50923"/>
    </source>
</evidence>
<dbReference type="Proteomes" id="UP000694397">
    <property type="component" value="Chromosome 2"/>
</dbReference>
<accession>A0A8C9SJY5</accession>
<dbReference type="GO" id="GO:0042010">
    <property type="term" value="F:interleukin-15 receptor activity"/>
    <property type="evidence" value="ECO:0007669"/>
    <property type="project" value="InterPro"/>
</dbReference>
<sequence length="129" mass="14318">MSCFLHSCASDTCSVPPHKNHTVPFNQMEQYPEKTRLRYTCKDGYLRKAGTSSLIQCKRNGTSLWWDNVSGSVSLVCIRKGLEANPKRTESPSTAYPSQQVETTSPGLWEALFWSTDSARLPGSAAKES</sequence>
<dbReference type="Gene3D" id="2.20.28.230">
    <property type="match status" value="1"/>
</dbReference>
<comment type="caution">
    <text evidence="2">Lacks conserved residue(s) required for the propagation of feature annotation.</text>
</comment>
<dbReference type="SMART" id="SM00032">
    <property type="entry name" value="CCP"/>
    <property type="match status" value="1"/>
</dbReference>
<dbReference type="CDD" id="cd00033">
    <property type="entry name" value="CCP"/>
    <property type="match status" value="1"/>
</dbReference>
<dbReference type="OrthoDB" id="9944172at2759"/>
<dbReference type="Ensembl" id="ENSSFOT00015037881.2">
    <property type="protein sequence ID" value="ENSSFOP00015037467.2"/>
    <property type="gene ID" value="ENSSFOG00015023852.2"/>
</dbReference>
<dbReference type="SUPFAM" id="SSF57535">
    <property type="entry name" value="Complement control module/SCR domain"/>
    <property type="match status" value="1"/>
</dbReference>
<feature type="domain" description="Sushi" evidence="3">
    <location>
        <begin position="11"/>
        <end position="79"/>
    </location>
</feature>
<dbReference type="PANTHER" id="PTHR15060:SF0">
    <property type="entry name" value="INTERLEUKIN-15 RECEPTOR SUBUNIT ALPHA"/>
    <property type="match status" value="1"/>
</dbReference>
<dbReference type="InterPro" id="IPR042372">
    <property type="entry name" value="IL15RA"/>
</dbReference>
<evidence type="ECO:0000256" key="1">
    <source>
        <dbReference type="ARBA" id="ARBA00023157"/>
    </source>
</evidence>
<dbReference type="GeneTree" id="ENSGT01110000270355"/>
<dbReference type="Pfam" id="PF00084">
    <property type="entry name" value="Sushi"/>
    <property type="match status" value="1"/>
</dbReference>
<dbReference type="AlphaFoldDB" id="A0A8C9SJY5"/>
<dbReference type="PROSITE" id="PS50923">
    <property type="entry name" value="SUSHI"/>
    <property type="match status" value="1"/>
</dbReference>
<evidence type="ECO:0000313" key="5">
    <source>
        <dbReference type="Proteomes" id="UP000694397"/>
    </source>
</evidence>
<keyword evidence="2" id="KW-0768">Sushi</keyword>
<dbReference type="PANTHER" id="PTHR15060">
    <property type="entry name" value="INTERLEUKIN-15 RECEPTOR SUBUNIT ALPHA"/>
    <property type="match status" value="1"/>
</dbReference>
<reference evidence="4" key="3">
    <citation type="submission" date="2025-09" db="UniProtKB">
        <authorList>
            <consortium name="Ensembl"/>
        </authorList>
    </citation>
    <scope>IDENTIFICATION</scope>
</reference>
<evidence type="ECO:0000313" key="4">
    <source>
        <dbReference type="Ensembl" id="ENSSFOP00015037467.2"/>
    </source>
</evidence>
<evidence type="ECO:0000256" key="2">
    <source>
        <dbReference type="PROSITE-ProRule" id="PRU00302"/>
    </source>
</evidence>
<reference evidence="4" key="2">
    <citation type="submission" date="2025-08" db="UniProtKB">
        <authorList>
            <consortium name="Ensembl"/>
        </authorList>
    </citation>
    <scope>IDENTIFICATION</scope>
</reference>
<organism evidence="4 5">
    <name type="scientific">Scleropages formosus</name>
    <name type="common">Asian bonytongue</name>
    <name type="synonym">Osteoglossum formosum</name>
    <dbReference type="NCBI Taxonomy" id="113540"/>
    <lineage>
        <taxon>Eukaryota</taxon>
        <taxon>Metazoa</taxon>
        <taxon>Chordata</taxon>
        <taxon>Craniata</taxon>
        <taxon>Vertebrata</taxon>
        <taxon>Euteleostomi</taxon>
        <taxon>Actinopterygii</taxon>
        <taxon>Neopterygii</taxon>
        <taxon>Teleostei</taxon>
        <taxon>Osteoglossocephala</taxon>
        <taxon>Osteoglossomorpha</taxon>
        <taxon>Osteoglossiformes</taxon>
        <taxon>Osteoglossidae</taxon>
        <taxon>Scleropages</taxon>
    </lineage>
</organism>